<evidence type="ECO:0000313" key="5">
    <source>
        <dbReference type="Proteomes" id="UP000076976"/>
    </source>
</evidence>
<dbReference type="InterPro" id="IPR003615">
    <property type="entry name" value="HNH_nuc"/>
</dbReference>
<feature type="region of interest" description="Disordered" evidence="2">
    <location>
        <begin position="340"/>
        <end position="359"/>
    </location>
</feature>
<comment type="caution">
    <text evidence="4">The sequence shown here is derived from an EMBL/GenBank/DDBJ whole genome shotgun (WGS) entry which is preliminary data.</text>
</comment>
<proteinExistence type="inferred from homology"/>
<dbReference type="EMBL" id="LQZG01000001">
    <property type="protein sequence ID" value="OAB88757.1"/>
    <property type="molecule type" value="Genomic_DNA"/>
</dbReference>
<comment type="similarity">
    <text evidence="1">Belongs to the Rv1128c/1148c/1588c/1702c/1945/3466 family.</text>
</comment>
<evidence type="ECO:0000256" key="1">
    <source>
        <dbReference type="ARBA" id="ARBA00023450"/>
    </source>
</evidence>
<sequence length="524" mass="54507">MALAPALRPSPDGPRPGGACGEAHAALDRLEADLDTLGRAPGVTAREMGEVMRELTRLLNRMQALTDKGAAVAASIDVAGRTGARSTGQWLAQVTSSDPRAGYRQAQRAEGTGLAAVTSGGSGATGSGELGSGAVGVGSAGEGVASEGVDGAEPRAPEVSLTGRAQLAGDLSREQVEVIQTSLSALPDGLAPETVLGCERELIELAQGHGPRDLRRLAARMLDQVGQPVEVVDAHEEQQVRSAEDLAWERASFWIRDNGDGTMHGQFTVPTLAGQTLKKILDAMSSPRRRGAAGPDGSTGAGDETSADSGLSGAGALLASPSGAGAPGASASGAGAPLPAWCDPGLSPRDRQVARQQRQGQDLAVLLGHLPTDHLHEKTAATVVVTTRLSDLVGETLRVGSTDTGDTLSPGEVRRVACQAGIVPGVLDGDSIPIDLGRQTRFYSSTQRVALATIYDTCAARGCDIPFAWTEVHHAHPWRLGGRTDLSNGIPLCGRHHRMLDRGFEHHLVREGRRVVVELSRRRT</sequence>
<feature type="domain" description="HNH nuclease" evidence="3">
    <location>
        <begin position="446"/>
        <end position="498"/>
    </location>
</feature>
<dbReference type="GO" id="GO:0004519">
    <property type="term" value="F:endonuclease activity"/>
    <property type="evidence" value="ECO:0007669"/>
    <property type="project" value="InterPro"/>
</dbReference>
<keyword evidence="5" id="KW-1185">Reference proteome</keyword>
<reference evidence="4 5" key="1">
    <citation type="submission" date="2016-01" db="EMBL/GenBank/DDBJ databases">
        <title>Janibacter melonis strain CD11_4 genome sequencing and assembly.</title>
        <authorList>
            <person name="Nair G.R."/>
            <person name="Kaur G."/>
            <person name="Chander A.M."/>
            <person name="Mayilraj S."/>
        </authorList>
    </citation>
    <scope>NUCLEOTIDE SEQUENCE [LARGE SCALE GENOMIC DNA]</scope>
    <source>
        <strain evidence="4 5">CD11-4</strain>
    </source>
</reference>
<dbReference type="InterPro" id="IPR003870">
    <property type="entry name" value="DUF222"/>
</dbReference>
<name>A0A176QG17_9MICO</name>
<accession>A0A176QG17</accession>
<dbReference type="Gene3D" id="1.10.30.50">
    <property type="match status" value="1"/>
</dbReference>
<dbReference type="Proteomes" id="UP000076976">
    <property type="component" value="Unassembled WGS sequence"/>
</dbReference>
<gene>
    <name evidence="4" type="ORF">AWH69_02955</name>
</gene>
<evidence type="ECO:0000259" key="3">
    <source>
        <dbReference type="SMART" id="SM00507"/>
    </source>
</evidence>
<dbReference type="AlphaFoldDB" id="A0A176QG17"/>
<evidence type="ECO:0000256" key="2">
    <source>
        <dbReference type="SAM" id="MobiDB-lite"/>
    </source>
</evidence>
<feature type="region of interest" description="Disordered" evidence="2">
    <location>
        <begin position="285"/>
        <end position="314"/>
    </location>
</feature>
<protein>
    <recommendedName>
        <fullName evidence="3">HNH nuclease domain-containing protein</fullName>
    </recommendedName>
</protein>
<dbReference type="Pfam" id="PF01844">
    <property type="entry name" value="HNH"/>
    <property type="match status" value="1"/>
</dbReference>
<dbReference type="SMART" id="SM00507">
    <property type="entry name" value="HNHc"/>
    <property type="match status" value="1"/>
</dbReference>
<organism evidence="4 5">
    <name type="scientific">Janibacter melonis</name>
    <dbReference type="NCBI Taxonomy" id="262209"/>
    <lineage>
        <taxon>Bacteria</taxon>
        <taxon>Bacillati</taxon>
        <taxon>Actinomycetota</taxon>
        <taxon>Actinomycetes</taxon>
        <taxon>Micrococcales</taxon>
        <taxon>Intrasporangiaceae</taxon>
        <taxon>Janibacter</taxon>
    </lineage>
</organism>
<dbReference type="Pfam" id="PF02720">
    <property type="entry name" value="DUF222"/>
    <property type="match status" value="2"/>
</dbReference>
<dbReference type="STRING" id="262209.AWH69_02955"/>
<dbReference type="GO" id="GO:0003676">
    <property type="term" value="F:nucleic acid binding"/>
    <property type="evidence" value="ECO:0007669"/>
    <property type="project" value="InterPro"/>
</dbReference>
<dbReference type="RefSeq" id="WP_068271197.1">
    <property type="nucleotide sequence ID" value="NZ_LQZG01000001.1"/>
</dbReference>
<dbReference type="GO" id="GO:0008270">
    <property type="term" value="F:zinc ion binding"/>
    <property type="evidence" value="ECO:0007669"/>
    <property type="project" value="InterPro"/>
</dbReference>
<dbReference type="CDD" id="cd00085">
    <property type="entry name" value="HNHc"/>
    <property type="match status" value="1"/>
</dbReference>
<evidence type="ECO:0000313" key="4">
    <source>
        <dbReference type="EMBL" id="OAB88757.1"/>
    </source>
</evidence>
<dbReference type="InterPro" id="IPR002711">
    <property type="entry name" value="HNH"/>
</dbReference>